<accession>A0A432ZPA7</accession>
<evidence type="ECO:0000256" key="1">
    <source>
        <dbReference type="ARBA" id="ARBA00023284"/>
    </source>
</evidence>
<comment type="caution">
    <text evidence="3">The sequence shown here is derived from an EMBL/GenBank/DDBJ whole genome shotgun (WGS) entry which is preliminary data.</text>
</comment>
<sequence length="149" mass="16641">MIPAKFTLTLGLLFILGCTPAPDFHTNQGAEQRWEALEGQYVVVNYFAEWCAPCLRELPELNEFHHLHGDQVSLFGVSFDGLDNVALADLQQRHQIEFPLILNQPAPYLPFPRPEMLPATYIVTPTGEVKGPLLGEQSLATLRAVTEVE</sequence>
<reference evidence="3 4" key="1">
    <citation type="journal article" date="2011" name="Front. Microbiol.">
        <title>Genomic signatures of strain selection and enhancement in Bacillus atrophaeus var. globigii, a historical biowarfare simulant.</title>
        <authorList>
            <person name="Gibbons H.S."/>
            <person name="Broomall S.M."/>
            <person name="McNew L.A."/>
            <person name="Daligault H."/>
            <person name="Chapman C."/>
            <person name="Bruce D."/>
            <person name="Karavis M."/>
            <person name="Krepps M."/>
            <person name="McGregor P.A."/>
            <person name="Hong C."/>
            <person name="Park K.H."/>
            <person name="Akmal A."/>
            <person name="Feldman A."/>
            <person name="Lin J.S."/>
            <person name="Chang W.E."/>
            <person name="Higgs B.W."/>
            <person name="Demirev P."/>
            <person name="Lindquist J."/>
            <person name="Liem A."/>
            <person name="Fochler E."/>
            <person name="Read T.D."/>
            <person name="Tapia R."/>
            <person name="Johnson S."/>
            <person name="Bishop-Lilly K.A."/>
            <person name="Detter C."/>
            <person name="Han C."/>
            <person name="Sozhamannan S."/>
            <person name="Rosenzweig C.N."/>
            <person name="Skowronski E.W."/>
        </authorList>
    </citation>
    <scope>NUCLEOTIDE SEQUENCE [LARGE SCALE GENOMIC DNA]</scope>
    <source>
        <strain evidence="3 4">PIT1</strain>
    </source>
</reference>
<dbReference type="InterPro" id="IPR036249">
    <property type="entry name" value="Thioredoxin-like_sf"/>
</dbReference>
<dbReference type="InterPro" id="IPR013766">
    <property type="entry name" value="Thioredoxin_domain"/>
</dbReference>
<protein>
    <submittedName>
        <fullName evidence="3">TlpA family protein disulfide reductase</fullName>
    </submittedName>
</protein>
<name>A0A432ZPA7_9GAMM</name>
<dbReference type="PROSITE" id="PS00194">
    <property type="entry name" value="THIOREDOXIN_1"/>
    <property type="match status" value="1"/>
</dbReference>
<organism evidence="3 4">
    <name type="scientific">Pseudidiomarina taiwanensis</name>
    <dbReference type="NCBI Taxonomy" id="337250"/>
    <lineage>
        <taxon>Bacteria</taxon>
        <taxon>Pseudomonadati</taxon>
        <taxon>Pseudomonadota</taxon>
        <taxon>Gammaproteobacteria</taxon>
        <taxon>Alteromonadales</taxon>
        <taxon>Idiomarinaceae</taxon>
        <taxon>Pseudidiomarina</taxon>
    </lineage>
</organism>
<dbReference type="InterPro" id="IPR000866">
    <property type="entry name" value="AhpC/TSA"/>
</dbReference>
<dbReference type="PROSITE" id="PS51257">
    <property type="entry name" value="PROKAR_LIPOPROTEIN"/>
    <property type="match status" value="1"/>
</dbReference>
<keyword evidence="1" id="KW-0676">Redox-active center</keyword>
<keyword evidence="4" id="KW-1185">Reference proteome</keyword>
<dbReference type="AlphaFoldDB" id="A0A432ZPA7"/>
<dbReference type="OrthoDB" id="9799347at2"/>
<dbReference type="PROSITE" id="PS51352">
    <property type="entry name" value="THIOREDOXIN_2"/>
    <property type="match status" value="1"/>
</dbReference>
<dbReference type="EMBL" id="PIQG01000001">
    <property type="protein sequence ID" value="RUO79676.1"/>
    <property type="molecule type" value="Genomic_DNA"/>
</dbReference>
<evidence type="ECO:0000313" key="3">
    <source>
        <dbReference type="EMBL" id="RUO79676.1"/>
    </source>
</evidence>
<dbReference type="GO" id="GO:0015036">
    <property type="term" value="F:disulfide oxidoreductase activity"/>
    <property type="evidence" value="ECO:0007669"/>
    <property type="project" value="UniProtKB-ARBA"/>
</dbReference>
<dbReference type="PANTHER" id="PTHR42852">
    <property type="entry name" value="THIOL:DISULFIDE INTERCHANGE PROTEIN DSBE"/>
    <property type="match status" value="1"/>
</dbReference>
<dbReference type="Gene3D" id="3.40.30.10">
    <property type="entry name" value="Glutaredoxin"/>
    <property type="match status" value="1"/>
</dbReference>
<dbReference type="Proteomes" id="UP000288279">
    <property type="component" value="Unassembled WGS sequence"/>
</dbReference>
<evidence type="ECO:0000313" key="4">
    <source>
        <dbReference type="Proteomes" id="UP000288279"/>
    </source>
</evidence>
<feature type="domain" description="Thioredoxin" evidence="2">
    <location>
        <begin position="15"/>
        <end position="149"/>
    </location>
</feature>
<dbReference type="PANTHER" id="PTHR42852:SF13">
    <property type="entry name" value="PROTEIN DIPZ"/>
    <property type="match status" value="1"/>
</dbReference>
<gene>
    <name evidence="3" type="ORF">CWI83_01355</name>
</gene>
<proteinExistence type="predicted"/>
<dbReference type="InterPro" id="IPR017937">
    <property type="entry name" value="Thioredoxin_CS"/>
</dbReference>
<dbReference type="InterPro" id="IPR050553">
    <property type="entry name" value="Thioredoxin_ResA/DsbE_sf"/>
</dbReference>
<dbReference type="SUPFAM" id="SSF52833">
    <property type="entry name" value="Thioredoxin-like"/>
    <property type="match status" value="1"/>
</dbReference>
<evidence type="ECO:0000259" key="2">
    <source>
        <dbReference type="PROSITE" id="PS51352"/>
    </source>
</evidence>
<dbReference type="CDD" id="cd02966">
    <property type="entry name" value="TlpA_like_family"/>
    <property type="match status" value="1"/>
</dbReference>
<dbReference type="Pfam" id="PF00578">
    <property type="entry name" value="AhpC-TSA"/>
    <property type="match status" value="1"/>
</dbReference>
<dbReference type="GO" id="GO:0016209">
    <property type="term" value="F:antioxidant activity"/>
    <property type="evidence" value="ECO:0007669"/>
    <property type="project" value="InterPro"/>
</dbReference>